<dbReference type="Pfam" id="PF23539">
    <property type="entry name" value="DUF7134"/>
    <property type="match status" value="1"/>
</dbReference>
<reference evidence="13" key="1">
    <citation type="submission" date="2024-06" db="EMBL/GenBank/DDBJ databases">
        <title>The genome sequences of Kitasatospora sp. strain HUAS MG31.</title>
        <authorList>
            <person name="Mo P."/>
        </authorList>
    </citation>
    <scope>NUCLEOTIDE SEQUENCE</scope>
    <source>
        <strain evidence="13">HUAS MG31</strain>
    </source>
</reference>
<dbReference type="KEGG" id="kcm:ABWK59_25565"/>
<comment type="catalytic activity">
    <reaction evidence="1">
        <text>ATP + protein L-histidine = ADP + protein N-phospho-L-histidine.</text>
        <dbReference type="EC" id="2.7.13.3"/>
    </reaction>
</comment>
<evidence type="ECO:0000256" key="3">
    <source>
        <dbReference type="ARBA" id="ARBA00022553"/>
    </source>
</evidence>
<dbReference type="EC" id="2.7.13.3" evidence="2"/>
<evidence type="ECO:0000256" key="4">
    <source>
        <dbReference type="ARBA" id="ARBA00022679"/>
    </source>
</evidence>
<sequence>MAQLPPTWQTLYRDGVVRPLRRSEAVAVDGVVAVLLTALFLALPGPAWSSSGGWSVRLALAAAMGLPLALRRARPAATCAVVTAASVVASVAGAVREPFLAVALALYQVAATTPARRVPTPVIGAVSGGVLVLLLVSGSPGGGGQDAVVHLAGLAVAGMSWVLGRAVRERRAHAARSARRVAAEAVAEERLRIARELHDIVAHHVGVIAVKAGVANHLLATRPEGAGEALRVIETASRSALTEMRQMLSVLRAGGSGPEDDGVDGLRPAPGLAALPELVAGATAAGLTAELRTEGTADLPQGVQSSAYRVVQEALTNVLKHAGPTRCRVELVADGRELRIAVTDEGAAVGRAARRTGHGGGYGYPARHGSAGTAGAAGRGSGHGHGLIGMRERVELFGGRFDAGPLSGGGFAVRAELPYRAAASVGEEP</sequence>
<feature type="transmembrane region" description="Helical" evidence="9">
    <location>
        <begin position="122"/>
        <end position="141"/>
    </location>
</feature>
<evidence type="ECO:0000256" key="6">
    <source>
        <dbReference type="ARBA" id="ARBA00022777"/>
    </source>
</evidence>
<dbReference type="InterPro" id="IPR003594">
    <property type="entry name" value="HATPase_dom"/>
</dbReference>
<keyword evidence="8" id="KW-0902">Two-component regulatory system</keyword>
<organism evidence="13">
    <name type="scientific">Kitasatospora camelliae</name>
    <dbReference type="NCBI Taxonomy" id="3156397"/>
    <lineage>
        <taxon>Bacteria</taxon>
        <taxon>Bacillati</taxon>
        <taxon>Actinomycetota</taxon>
        <taxon>Actinomycetes</taxon>
        <taxon>Kitasatosporales</taxon>
        <taxon>Streptomycetaceae</taxon>
        <taxon>Kitasatospora</taxon>
    </lineage>
</organism>
<dbReference type="AlphaFoldDB" id="A0AAU8K1E1"/>
<dbReference type="CDD" id="cd16917">
    <property type="entry name" value="HATPase_UhpB-NarQ-NarX-like"/>
    <property type="match status" value="1"/>
</dbReference>
<dbReference type="SUPFAM" id="SSF55874">
    <property type="entry name" value="ATPase domain of HSP90 chaperone/DNA topoisomerase II/histidine kinase"/>
    <property type="match status" value="1"/>
</dbReference>
<dbReference type="EMBL" id="CP159872">
    <property type="protein sequence ID" value="XCM82026.1"/>
    <property type="molecule type" value="Genomic_DNA"/>
</dbReference>
<dbReference type="InterPro" id="IPR050482">
    <property type="entry name" value="Sensor_HK_TwoCompSys"/>
</dbReference>
<protein>
    <recommendedName>
        <fullName evidence="2">histidine kinase</fullName>
        <ecNumber evidence="2">2.7.13.3</ecNumber>
    </recommendedName>
</protein>
<evidence type="ECO:0000256" key="7">
    <source>
        <dbReference type="ARBA" id="ARBA00022840"/>
    </source>
</evidence>
<dbReference type="Pfam" id="PF07730">
    <property type="entry name" value="HisKA_3"/>
    <property type="match status" value="1"/>
</dbReference>
<feature type="domain" description="DUF7134" evidence="12">
    <location>
        <begin position="21"/>
        <end position="171"/>
    </location>
</feature>
<dbReference type="InterPro" id="IPR011712">
    <property type="entry name" value="Sig_transdc_His_kin_sub3_dim/P"/>
</dbReference>
<feature type="transmembrane region" description="Helical" evidence="9">
    <location>
        <begin position="147"/>
        <end position="167"/>
    </location>
</feature>
<dbReference type="InterPro" id="IPR055558">
    <property type="entry name" value="DUF7134"/>
</dbReference>
<keyword evidence="5" id="KW-0547">Nucleotide-binding</keyword>
<evidence type="ECO:0000256" key="5">
    <source>
        <dbReference type="ARBA" id="ARBA00022741"/>
    </source>
</evidence>
<feature type="domain" description="Histidine kinase/HSP90-like ATPase" evidence="10">
    <location>
        <begin position="303"/>
        <end position="420"/>
    </location>
</feature>
<accession>A0AAU8K1E1</accession>
<keyword evidence="9" id="KW-0812">Transmembrane</keyword>
<feature type="transmembrane region" description="Helical" evidence="9">
    <location>
        <begin position="54"/>
        <end position="70"/>
    </location>
</feature>
<dbReference type="PANTHER" id="PTHR24421">
    <property type="entry name" value="NITRATE/NITRITE SENSOR PROTEIN NARX-RELATED"/>
    <property type="match status" value="1"/>
</dbReference>
<dbReference type="RefSeq" id="WP_354642953.1">
    <property type="nucleotide sequence ID" value="NZ_CP159872.1"/>
</dbReference>
<dbReference type="GO" id="GO:0005524">
    <property type="term" value="F:ATP binding"/>
    <property type="evidence" value="ECO:0007669"/>
    <property type="project" value="UniProtKB-KW"/>
</dbReference>
<evidence type="ECO:0000256" key="1">
    <source>
        <dbReference type="ARBA" id="ARBA00000085"/>
    </source>
</evidence>
<dbReference type="PANTHER" id="PTHR24421:SF10">
    <property type="entry name" value="NITRATE_NITRITE SENSOR PROTEIN NARQ"/>
    <property type="match status" value="1"/>
</dbReference>
<keyword evidence="7" id="KW-0067">ATP-binding</keyword>
<dbReference type="GO" id="GO:0046983">
    <property type="term" value="F:protein dimerization activity"/>
    <property type="evidence" value="ECO:0007669"/>
    <property type="project" value="InterPro"/>
</dbReference>
<dbReference type="Gene3D" id="1.20.5.1930">
    <property type="match status" value="1"/>
</dbReference>
<evidence type="ECO:0000256" key="2">
    <source>
        <dbReference type="ARBA" id="ARBA00012438"/>
    </source>
</evidence>
<feature type="domain" description="Signal transduction histidine kinase subgroup 3 dimerisation and phosphoacceptor" evidence="11">
    <location>
        <begin position="189"/>
        <end position="254"/>
    </location>
</feature>
<dbReference type="InterPro" id="IPR036890">
    <property type="entry name" value="HATPase_C_sf"/>
</dbReference>
<keyword evidence="9" id="KW-1133">Transmembrane helix</keyword>
<keyword evidence="4" id="KW-0808">Transferase</keyword>
<evidence type="ECO:0000256" key="8">
    <source>
        <dbReference type="ARBA" id="ARBA00023012"/>
    </source>
</evidence>
<dbReference type="Gene3D" id="3.30.565.10">
    <property type="entry name" value="Histidine kinase-like ATPase, C-terminal domain"/>
    <property type="match status" value="1"/>
</dbReference>
<dbReference type="Pfam" id="PF02518">
    <property type="entry name" value="HATPase_c"/>
    <property type="match status" value="1"/>
</dbReference>
<name>A0AAU8K1E1_9ACTN</name>
<evidence type="ECO:0000313" key="13">
    <source>
        <dbReference type="EMBL" id="XCM82026.1"/>
    </source>
</evidence>
<keyword evidence="6 13" id="KW-0418">Kinase</keyword>
<dbReference type="GO" id="GO:0016020">
    <property type="term" value="C:membrane"/>
    <property type="evidence" value="ECO:0007669"/>
    <property type="project" value="InterPro"/>
</dbReference>
<evidence type="ECO:0000259" key="10">
    <source>
        <dbReference type="Pfam" id="PF02518"/>
    </source>
</evidence>
<feature type="transmembrane region" description="Helical" evidence="9">
    <location>
        <begin position="26"/>
        <end position="48"/>
    </location>
</feature>
<evidence type="ECO:0000256" key="9">
    <source>
        <dbReference type="SAM" id="Phobius"/>
    </source>
</evidence>
<proteinExistence type="predicted"/>
<dbReference type="GO" id="GO:0000155">
    <property type="term" value="F:phosphorelay sensor kinase activity"/>
    <property type="evidence" value="ECO:0007669"/>
    <property type="project" value="InterPro"/>
</dbReference>
<keyword evidence="9" id="KW-0472">Membrane</keyword>
<evidence type="ECO:0000259" key="12">
    <source>
        <dbReference type="Pfam" id="PF23539"/>
    </source>
</evidence>
<gene>
    <name evidence="13" type="ORF">ABWK59_25565</name>
</gene>
<evidence type="ECO:0000259" key="11">
    <source>
        <dbReference type="Pfam" id="PF07730"/>
    </source>
</evidence>
<keyword evidence="3" id="KW-0597">Phosphoprotein</keyword>